<reference evidence="2 3" key="1">
    <citation type="submission" date="2016-07" db="EMBL/GenBank/DDBJ databases">
        <title>Pervasive Adenine N6-methylation of Active Genes in Fungi.</title>
        <authorList>
            <consortium name="DOE Joint Genome Institute"/>
            <person name="Mondo S.J."/>
            <person name="Dannebaum R.O."/>
            <person name="Kuo R.C."/>
            <person name="Labutti K."/>
            <person name="Haridas S."/>
            <person name="Kuo A."/>
            <person name="Salamov A."/>
            <person name="Ahrendt S.R."/>
            <person name="Lipzen A."/>
            <person name="Sullivan W."/>
            <person name="Andreopoulos W.B."/>
            <person name="Clum A."/>
            <person name="Lindquist E."/>
            <person name="Daum C."/>
            <person name="Ramamoorthy G.K."/>
            <person name="Gryganskyi A."/>
            <person name="Culley D."/>
            <person name="Magnuson J.K."/>
            <person name="James T.Y."/>
            <person name="O'Malley M.A."/>
            <person name="Stajich J.E."/>
            <person name="Spatafora J.W."/>
            <person name="Visel A."/>
            <person name="Grigoriev I.V."/>
        </authorList>
    </citation>
    <scope>NUCLEOTIDE SEQUENCE [LARGE SCALE GENOMIC DNA]</scope>
    <source>
        <strain evidence="2 3">NRRL 1336</strain>
    </source>
</reference>
<keyword evidence="3" id="KW-1185">Reference proteome</keyword>
<dbReference type="PROSITE" id="PS50181">
    <property type="entry name" value="FBOX"/>
    <property type="match status" value="1"/>
</dbReference>
<gene>
    <name evidence="2" type="ORF">BCR42DRAFT_376103</name>
</gene>
<dbReference type="AlphaFoldDB" id="A0A1X2IFX8"/>
<dbReference type="InterPro" id="IPR001810">
    <property type="entry name" value="F-box_dom"/>
</dbReference>
<dbReference type="Proteomes" id="UP000193560">
    <property type="component" value="Unassembled WGS sequence"/>
</dbReference>
<evidence type="ECO:0000313" key="3">
    <source>
        <dbReference type="Proteomes" id="UP000193560"/>
    </source>
</evidence>
<feature type="domain" description="F-box" evidence="1">
    <location>
        <begin position="1"/>
        <end position="31"/>
    </location>
</feature>
<evidence type="ECO:0000313" key="2">
    <source>
        <dbReference type="EMBL" id="ORZ15092.1"/>
    </source>
</evidence>
<dbReference type="Pfam" id="PF12937">
    <property type="entry name" value="F-box-like"/>
    <property type="match status" value="1"/>
</dbReference>
<dbReference type="SUPFAM" id="SSF81383">
    <property type="entry name" value="F-box domain"/>
    <property type="match status" value="1"/>
</dbReference>
<dbReference type="EMBL" id="MCGE01000013">
    <property type="protein sequence ID" value="ORZ15092.1"/>
    <property type="molecule type" value="Genomic_DNA"/>
</dbReference>
<organism evidence="2 3">
    <name type="scientific">Absidia repens</name>
    <dbReference type="NCBI Taxonomy" id="90262"/>
    <lineage>
        <taxon>Eukaryota</taxon>
        <taxon>Fungi</taxon>
        <taxon>Fungi incertae sedis</taxon>
        <taxon>Mucoromycota</taxon>
        <taxon>Mucoromycotina</taxon>
        <taxon>Mucoromycetes</taxon>
        <taxon>Mucorales</taxon>
        <taxon>Cunninghamellaceae</taxon>
        <taxon>Absidia</taxon>
    </lineage>
</organism>
<dbReference type="OrthoDB" id="2153609at2759"/>
<protein>
    <recommendedName>
        <fullName evidence="1">F-box domain-containing protein</fullName>
    </recommendedName>
</protein>
<proteinExistence type="predicted"/>
<dbReference type="SMART" id="SM00256">
    <property type="entry name" value="FBOX"/>
    <property type="match status" value="1"/>
</dbReference>
<accession>A0A1X2IFX8</accession>
<comment type="caution">
    <text evidence="2">The sequence shown here is derived from an EMBL/GenBank/DDBJ whole genome shotgun (WGS) entry which is preliminary data.</text>
</comment>
<name>A0A1X2IFX8_9FUNG</name>
<sequence>MDITIFPPEITQLILEHLPIRDLIRAERTCKLLQLFCLSEIERRIKTGSLKDEFGVLIHLGQAQAEPQQFDPVTKTVQYIIPMDPITFNTMYDHRRNIHCSLLRKQHKLDNAATTTKKINYLSQHGFTIPVESGLSEGKTIQISVDDTLCQLDASLTRILTDKEEHGKNRTTTTTNNKKLPLAPLPLSYSLQVTGLRLPLSTIATYS</sequence>
<evidence type="ECO:0000259" key="1">
    <source>
        <dbReference type="PROSITE" id="PS50181"/>
    </source>
</evidence>
<dbReference type="InterPro" id="IPR036047">
    <property type="entry name" value="F-box-like_dom_sf"/>
</dbReference>